<dbReference type="InterPro" id="IPR017871">
    <property type="entry name" value="ABC_transporter-like_CS"/>
</dbReference>
<dbReference type="InterPro" id="IPR052156">
    <property type="entry name" value="BCAA_Transport_ATP-bd_LivF"/>
</dbReference>
<evidence type="ECO:0000256" key="3">
    <source>
        <dbReference type="ARBA" id="ARBA00022741"/>
    </source>
</evidence>
<keyword evidence="8" id="KW-1185">Reference proteome</keyword>
<dbReference type="SUPFAM" id="SSF52540">
    <property type="entry name" value="P-loop containing nucleoside triphosphate hydrolases"/>
    <property type="match status" value="1"/>
</dbReference>
<sequence>MTAAPAPVNEPARPALTVRGLTAGYGGVTVLRGVDLVVRRGEVVALVGANGAGKTTLLRAISGTVPATGGTIHLGEDDVTRLSPAERARRGLCLIPEGRGIFRALTVEENLRLSTPPWIRPACPDAAYEAFPLLADRRRQVAGTMSGGQQQMLALSRAILSQASVVLLDEVSMGLAPLIVDVIFAALAALAAEGRSLLIVEQYVQRALAMADSVHLMRKGTVTHAGHPSTLDETRLVAEYLGQGMHSDQPVDERAGQAAVGE</sequence>
<evidence type="ECO:0000256" key="1">
    <source>
        <dbReference type="ARBA" id="ARBA00005417"/>
    </source>
</evidence>
<dbReference type="EMBL" id="FAOZ01000007">
    <property type="protein sequence ID" value="CUU56201.1"/>
    <property type="molecule type" value="Genomic_DNA"/>
</dbReference>
<evidence type="ECO:0000256" key="2">
    <source>
        <dbReference type="ARBA" id="ARBA00022448"/>
    </source>
</evidence>
<dbReference type="Pfam" id="PF00005">
    <property type="entry name" value="ABC_tran"/>
    <property type="match status" value="1"/>
</dbReference>
<evidence type="ECO:0000256" key="5">
    <source>
        <dbReference type="ARBA" id="ARBA00022970"/>
    </source>
</evidence>
<dbReference type="PROSITE" id="PS00211">
    <property type="entry name" value="ABC_TRANSPORTER_1"/>
    <property type="match status" value="1"/>
</dbReference>
<gene>
    <name evidence="7" type="ORF">Ga0074812_10785</name>
</gene>
<dbReference type="PROSITE" id="PS50893">
    <property type="entry name" value="ABC_TRANSPORTER_2"/>
    <property type="match status" value="1"/>
</dbReference>
<dbReference type="PANTHER" id="PTHR43820">
    <property type="entry name" value="HIGH-AFFINITY BRANCHED-CHAIN AMINO ACID TRANSPORT ATP-BINDING PROTEIN LIVF"/>
    <property type="match status" value="1"/>
</dbReference>
<organism evidence="7 8">
    <name type="scientific">Parafrankia irregularis</name>
    <dbReference type="NCBI Taxonomy" id="795642"/>
    <lineage>
        <taxon>Bacteria</taxon>
        <taxon>Bacillati</taxon>
        <taxon>Actinomycetota</taxon>
        <taxon>Actinomycetes</taxon>
        <taxon>Frankiales</taxon>
        <taxon>Frankiaceae</taxon>
        <taxon>Parafrankia</taxon>
    </lineage>
</organism>
<dbReference type="Gene3D" id="3.40.50.300">
    <property type="entry name" value="P-loop containing nucleotide triphosphate hydrolases"/>
    <property type="match status" value="1"/>
</dbReference>
<protein>
    <submittedName>
        <fullName evidence="7">Branched-chain amino acid transport system ATP-binding protein</fullName>
    </submittedName>
</protein>
<dbReference type="Proteomes" id="UP000198802">
    <property type="component" value="Unassembled WGS sequence"/>
</dbReference>
<accession>A0A0S4QLU8</accession>
<dbReference type="PANTHER" id="PTHR43820:SF4">
    <property type="entry name" value="HIGH-AFFINITY BRANCHED-CHAIN AMINO ACID TRANSPORT ATP-BINDING PROTEIN LIVF"/>
    <property type="match status" value="1"/>
</dbReference>
<keyword evidence="4 7" id="KW-0067">ATP-binding</keyword>
<dbReference type="GO" id="GO:0005524">
    <property type="term" value="F:ATP binding"/>
    <property type="evidence" value="ECO:0007669"/>
    <property type="project" value="UniProtKB-KW"/>
</dbReference>
<name>A0A0S4QLU8_9ACTN</name>
<dbReference type="InterPro" id="IPR003439">
    <property type="entry name" value="ABC_transporter-like_ATP-bd"/>
</dbReference>
<evidence type="ECO:0000259" key="6">
    <source>
        <dbReference type="PROSITE" id="PS50893"/>
    </source>
</evidence>
<dbReference type="RefSeq" id="WP_091276075.1">
    <property type="nucleotide sequence ID" value="NZ_FAOZ01000007.1"/>
</dbReference>
<keyword evidence="5" id="KW-0029">Amino-acid transport</keyword>
<comment type="similarity">
    <text evidence="1">Belongs to the ABC transporter superfamily.</text>
</comment>
<dbReference type="SMART" id="SM00382">
    <property type="entry name" value="AAA"/>
    <property type="match status" value="1"/>
</dbReference>
<reference evidence="8" key="1">
    <citation type="submission" date="2015-11" db="EMBL/GenBank/DDBJ databases">
        <authorList>
            <person name="Varghese N."/>
        </authorList>
    </citation>
    <scope>NUCLEOTIDE SEQUENCE [LARGE SCALE GENOMIC DNA]</scope>
    <source>
        <strain evidence="8">DSM 45899</strain>
    </source>
</reference>
<dbReference type="CDD" id="cd03224">
    <property type="entry name" value="ABC_TM1139_LivF_branched"/>
    <property type="match status" value="1"/>
</dbReference>
<proteinExistence type="inferred from homology"/>
<feature type="domain" description="ABC transporter" evidence="6">
    <location>
        <begin position="16"/>
        <end position="244"/>
    </location>
</feature>
<evidence type="ECO:0000313" key="8">
    <source>
        <dbReference type="Proteomes" id="UP000198802"/>
    </source>
</evidence>
<dbReference type="AlphaFoldDB" id="A0A0S4QLU8"/>
<evidence type="ECO:0000256" key="4">
    <source>
        <dbReference type="ARBA" id="ARBA00022840"/>
    </source>
</evidence>
<dbReference type="InterPro" id="IPR027417">
    <property type="entry name" value="P-loop_NTPase"/>
</dbReference>
<dbReference type="InterPro" id="IPR003593">
    <property type="entry name" value="AAA+_ATPase"/>
</dbReference>
<evidence type="ECO:0000313" key="7">
    <source>
        <dbReference type="EMBL" id="CUU56201.1"/>
    </source>
</evidence>
<keyword evidence="2" id="KW-0813">Transport</keyword>
<keyword evidence="3" id="KW-0547">Nucleotide-binding</keyword>
<dbReference type="GO" id="GO:0016887">
    <property type="term" value="F:ATP hydrolysis activity"/>
    <property type="evidence" value="ECO:0007669"/>
    <property type="project" value="InterPro"/>
</dbReference>
<dbReference type="GO" id="GO:0015807">
    <property type="term" value="P:L-amino acid transport"/>
    <property type="evidence" value="ECO:0007669"/>
    <property type="project" value="TreeGrafter"/>
</dbReference>
<dbReference type="GO" id="GO:0015658">
    <property type="term" value="F:branched-chain amino acid transmembrane transporter activity"/>
    <property type="evidence" value="ECO:0007669"/>
    <property type="project" value="TreeGrafter"/>
</dbReference>